<dbReference type="OrthoDB" id="7063597at2"/>
<keyword evidence="4" id="KW-1185">Reference proteome</keyword>
<comment type="caution">
    <text evidence="3">The sequence shown here is derived from an EMBL/GenBank/DDBJ whole genome shotgun (WGS) entry which is preliminary data.</text>
</comment>
<dbReference type="AlphaFoldDB" id="A0A4R8DFA1"/>
<name>A0A4R8DFA1_9BACT</name>
<evidence type="ECO:0000313" key="4">
    <source>
        <dbReference type="Proteomes" id="UP000294498"/>
    </source>
</evidence>
<proteinExistence type="predicted"/>
<dbReference type="InterPro" id="IPR058058">
    <property type="entry name" value="CBU_0592-like"/>
</dbReference>
<dbReference type="Pfam" id="PF26604">
    <property type="entry name" value="CBU_0592"/>
    <property type="match status" value="1"/>
</dbReference>
<feature type="domain" description="CBU-0592-like" evidence="2">
    <location>
        <begin position="4"/>
        <end position="74"/>
    </location>
</feature>
<dbReference type="Proteomes" id="UP000294498">
    <property type="component" value="Unassembled WGS sequence"/>
</dbReference>
<protein>
    <recommendedName>
        <fullName evidence="2">CBU-0592-like domain-containing protein</fullName>
    </recommendedName>
</protein>
<keyword evidence="1" id="KW-0472">Membrane</keyword>
<feature type="transmembrane region" description="Helical" evidence="1">
    <location>
        <begin position="6"/>
        <end position="25"/>
    </location>
</feature>
<evidence type="ECO:0000256" key="1">
    <source>
        <dbReference type="SAM" id="Phobius"/>
    </source>
</evidence>
<evidence type="ECO:0000259" key="2">
    <source>
        <dbReference type="Pfam" id="PF26604"/>
    </source>
</evidence>
<dbReference type="EMBL" id="SODV01000002">
    <property type="protein sequence ID" value="TDW96135.1"/>
    <property type="molecule type" value="Genomic_DNA"/>
</dbReference>
<keyword evidence="1" id="KW-1133">Transmembrane helix</keyword>
<dbReference type="NCBIfam" id="NF047864">
    <property type="entry name" value="CBU_0592_membra"/>
    <property type="match status" value="1"/>
</dbReference>
<gene>
    <name evidence="3" type="ORF">EDB95_3958</name>
</gene>
<accession>A0A4R8DFA1</accession>
<evidence type="ECO:0000313" key="3">
    <source>
        <dbReference type="EMBL" id="TDW96135.1"/>
    </source>
</evidence>
<dbReference type="RefSeq" id="WP_133996130.1">
    <property type="nucleotide sequence ID" value="NZ_SODV01000002.1"/>
</dbReference>
<organism evidence="3 4">
    <name type="scientific">Dinghuibacter silviterrae</name>
    <dbReference type="NCBI Taxonomy" id="1539049"/>
    <lineage>
        <taxon>Bacteria</taxon>
        <taxon>Pseudomonadati</taxon>
        <taxon>Bacteroidota</taxon>
        <taxon>Chitinophagia</taxon>
        <taxon>Chitinophagales</taxon>
        <taxon>Chitinophagaceae</taxon>
        <taxon>Dinghuibacter</taxon>
    </lineage>
</organism>
<feature type="transmembrane region" description="Helical" evidence="1">
    <location>
        <begin position="57"/>
        <end position="73"/>
    </location>
</feature>
<keyword evidence="1" id="KW-0812">Transmembrane</keyword>
<reference evidence="3 4" key="1">
    <citation type="submission" date="2019-03" db="EMBL/GenBank/DDBJ databases">
        <title>Genomic Encyclopedia of Type Strains, Phase IV (KMG-IV): sequencing the most valuable type-strain genomes for metagenomic binning, comparative biology and taxonomic classification.</title>
        <authorList>
            <person name="Goeker M."/>
        </authorList>
    </citation>
    <scope>NUCLEOTIDE SEQUENCE [LARGE SCALE GENOMIC DNA]</scope>
    <source>
        <strain evidence="3 4">DSM 100059</strain>
    </source>
</reference>
<sequence length="78" mass="8642">MPIIDIIGWLGSALVVFAYAMNMFGRMKAESLPYYLLNISGSACLIVNTYYHHAIPSAVVNVIWVGLAVWAMVRPRGK</sequence>